<comment type="caution">
    <text evidence="1">The sequence shown here is derived from an EMBL/GenBank/DDBJ whole genome shotgun (WGS) entry which is preliminary data.</text>
</comment>
<dbReference type="EMBL" id="BGPR01000912">
    <property type="protein sequence ID" value="GBM39978.1"/>
    <property type="molecule type" value="Genomic_DNA"/>
</dbReference>
<dbReference type="OrthoDB" id="10576229at2759"/>
<reference evidence="1 2" key="1">
    <citation type="journal article" date="2019" name="Sci. Rep.">
        <title>Orb-weaving spider Araneus ventricosus genome elucidates the spidroin gene catalogue.</title>
        <authorList>
            <person name="Kono N."/>
            <person name="Nakamura H."/>
            <person name="Ohtoshi R."/>
            <person name="Moran D.A.P."/>
            <person name="Shinohara A."/>
            <person name="Yoshida Y."/>
            <person name="Fujiwara M."/>
            <person name="Mori M."/>
            <person name="Tomita M."/>
            <person name="Arakawa K."/>
        </authorList>
    </citation>
    <scope>NUCLEOTIDE SEQUENCE [LARGE SCALE GENOMIC DNA]</scope>
</reference>
<evidence type="ECO:0000313" key="1">
    <source>
        <dbReference type="EMBL" id="GBM39978.1"/>
    </source>
</evidence>
<dbReference type="AlphaFoldDB" id="A0A4Y2FH11"/>
<dbReference type="Proteomes" id="UP000499080">
    <property type="component" value="Unassembled WGS sequence"/>
</dbReference>
<proteinExistence type="predicted"/>
<keyword evidence="2" id="KW-1185">Reference proteome</keyword>
<name>A0A4Y2FH11_ARAVE</name>
<accession>A0A4Y2FH11</accession>
<protein>
    <submittedName>
        <fullName evidence="1">Uncharacterized protein</fullName>
    </submittedName>
</protein>
<organism evidence="1 2">
    <name type="scientific">Araneus ventricosus</name>
    <name type="common">Orbweaver spider</name>
    <name type="synonym">Epeira ventricosa</name>
    <dbReference type="NCBI Taxonomy" id="182803"/>
    <lineage>
        <taxon>Eukaryota</taxon>
        <taxon>Metazoa</taxon>
        <taxon>Ecdysozoa</taxon>
        <taxon>Arthropoda</taxon>
        <taxon>Chelicerata</taxon>
        <taxon>Arachnida</taxon>
        <taxon>Araneae</taxon>
        <taxon>Araneomorphae</taxon>
        <taxon>Entelegynae</taxon>
        <taxon>Araneoidea</taxon>
        <taxon>Araneidae</taxon>
        <taxon>Araneus</taxon>
    </lineage>
</organism>
<sequence length="145" mass="16020">MQCWISQVQKKVSEPTIIPLKTNVLTEEFKTEQFELKSPSESLLSEPQERRRAGEECAVGARPLCEWRGGGSVSCHGQKICPSFENPHPLSRVMNERPSLAAGARLHANDGRENPLAEGLSDDSLSDTDDALLFLHRTFLSSSLS</sequence>
<evidence type="ECO:0000313" key="2">
    <source>
        <dbReference type="Proteomes" id="UP000499080"/>
    </source>
</evidence>
<gene>
    <name evidence="1" type="ORF">AVEN_142250_1</name>
</gene>